<dbReference type="PANTHER" id="PTHR23416:SF78">
    <property type="entry name" value="LIPOPOLYSACCHARIDE BIOSYNTHESIS O-ACETYL TRANSFERASE WBBJ-RELATED"/>
    <property type="match status" value="1"/>
</dbReference>
<dbReference type="Proteomes" id="UP000652681">
    <property type="component" value="Unassembled WGS sequence"/>
</dbReference>
<dbReference type="Gene3D" id="2.160.10.10">
    <property type="entry name" value="Hexapeptide repeat proteins"/>
    <property type="match status" value="1"/>
</dbReference>
<dbReference type="EMBL" id="JACVEL010000003">
    <property type="protein sequence ID" value="MBC9811956.1"/>
    <property type="molecule type" value="Genomic_DNA"/>
</dbReference>
<dbReference type="Pfam" id="PF00132">
    <property type="entry name" value="Hexapep"/>
    <property type="match status" value="1"/>
</dbReference>
<accession>A0A8J6P8C5</accession>
<comment type="caution">
    <text evidence="1">The sequence shown here is derived from an EMBL/GenBank/DDBJ whole genome shotgun (WGS) entry which is preliminary data.</text>
</comment>
<gene>
    <name evidence="1" type="ORF">H9Y05_05640</name>
</gene>
<reference evidence="1" key="1">
    <citation type="submission" date="2020-09" db="EMBL/GenBank/DDBJ databases">
        <title>Taishania pollutisoli gen. nov., sp. nov., Isolated from Tetrabromobisphenol A-Contaminated Soil.</title>
        <authorList>
            <person name="Chen Q."/>
        </authorList>
    </citation>
    <scope>NUCLEOTIDE SEQUENCE</scope>
    <source>
        <strain evidence="1">CZZ-1</strain>
    </source>
</reference>
<dbReference type="GO" id="GO:0016746">
    <property type="term" value="F:acyltransferase activity"/>
    <property type="evidence" value="ECO:0007669"/>
    <property type="project" value="UniProtKB-KW"/>
</dbReference>
<keyword evidence="1" id="KW-0012">Acyltransferase</keyword>
<dbReference type="SUPFAM" id="SSF51161">
    <property type="entry name" value="Trimeric LpxA-like enzymes"/>
    <property type="match status" value="1"/>
</dbReference>
<keyword evidence="2" id="KW-1185">Reference proteome</keyword>
<protein>
    <submittedName>
        <fullName evidence="1">Acyltransferase</fullName>
    </submittedName>
</protein>
<dbReference type="PANTHER" id="PTHR23416">
    <property type="entry name" value="SIALIC ACID SYNTHASE-RELATED"/>
    <property type="match status" value="1"/>
</dbReference>
<proteinExistence type="predicted"/>
<keyword evidence="1" id="KW-0808">Transferase</keyword>
<evidence type="ECO:0000313" key="2">
    <source>
        <dbReference type="Proteomes" id="UP000652681"/>
    </source>
</evidence>
<sequence>MNKIRRHISYRLSVFLQGIYRPKMLYRKRNFQGKRVANLRIGSSTFIDHPEQLFLTDHVYIGHHNFIEASNKIVIGTGCQITSFVSITSHSSHHAIRLYGSSYGSVDEKIGYEKGTIEIGDFTFIGPHVTIMPGTIIGKGCIVAAYSLVKGNFPDYSVIAGNPAQVVKGVKDTDKKYLEQYPELVNLYMK</sequence>
<evidence type="ECO:0000313" key="1">
    <source>
        <dbReference type="EMBL" id="MBC9811956.1"/>
    </source>
</evidence>
<organism evidence="1 2">
    <name type="scientific">Taishania pollutisoli</name>
    <dbReference type="NCBI Taxonomy" id="2766479"/>
    <lineage>
        <taxon>Bacteria</taxon>
        <taxon>Pseudomonadati</taxon>
        <taxon>Bacteroidota</taxon>
        <taxon>Flavobacteriia</taxon>
        <taxon>Flavobacteriales</taxon>
        <taxon>Crocinitomicaceae</taxon>
        <taxon>Taishania</taxon>
    </lineage>
</organism>
<dbReference type="AlphaFoldDB" id="A0A8J6P8C5"/>
<dbReference type="InterPro" id="IPR001451">
    <property type="entry name" value="Hexapep"/>
</dbReference>
<dbReference type="CDD" id="cd04647">
    <property type="entry name" value="LbH_MAT_like"/>
    <property type="match status" value="1"/>
</dbReference>
<name>A0A8J6P8C5_9FLAO</name>
<dbReference type="InterPro" id="IPR011004">
    <property type="entry name" value="Trimer_LpxA-like_sf"/>
</dbReference>
<dbReference type="InterPro" id="IPR051159">
    <property type="entry name" value="Hexapeptide_acetyltransf"/>
</dbReference>